<dbReference type="VEuPathDB" id="VectorBase:LOC119162241"/>
<dbReference type="EMBL" id="JABSTU010000010">
    <property type="protein sequence ID" value="KAH8018248.1"/>
    <property type="molecule type" value="Genomic_DNA"/>
</dbReference>
<dbReference type="Proteomes" id="UP000821866">
    <property type="component" value="Chromosome 8"/>
</dbReference>
<reference evidence="1" key="2">
    <citation type="submission" date="2021-09" db="EMBL/GenBank/DDBJ databases">
        <authorList>
            <person name="Jia N."/>
            <person name="Wang J."/>
            <person name="Shi W."/>
            <person name="Du L."/>
            <person name="Sun Y."/>
            <person name="Zhan W."/>
            <person name="Jiang J."/>
            <person name="Wang Q."/>
            <person name="Zhang B."/>
            <person name="Ji P."/>
            <person name="Sakyi L.B."/>
            <person name="Cui X."/>
            <person name="Yuan T."/>
            <person name="Jiang B."/>
            <person name="Yang W."/>
            <person name="Lam T.T.-Y."/>
            <person name="Chang Q."/>
            <person name="Ding S."/>
            <person name="Wang X."/>
            <person name="Zhu J."/>
            <person name="Ruan X."/>
            <person name="Zhao L."/>
            <person name="Wei J."/>
            <person name="Que T."/>
            <person name="Du C."/>
            <person name="Cheng J."/>
            <person name="Dai P."/>
            <person name="Han X."/>
            <person name="Huang E."/>
            <person name="Gao Y."/>
            <person name="Liu J."/>
            <person name="Shao H."/>
            <person name="Ye R."/>
            <person name="Li L."/>
            <person name="Wei W."/>
            <person name="Wang X."/>
            <person name="Wang C."/>
            <person name="Huo Q."/>
            <person name="Li W."/>
            <person name="Guo W."/>
            <person name="Chen H."/>
            <person name="Chen S."/>
            <person name="Zhou L."/>
            <person name="Zhou L."/>
            <person name="Ni X."/>
            <person name="Tian J."/>
            <person name="Zhou Y."/>
            <person name="Sheng Y."/>
            <person name="Liu T."/>
            <person name="Pan Y."/>
            <person name="Xia L."/>
            <person name="Li J."/>
            <person name="Zhao F."/>
            <person name="Cao W."/>
        </authorList>
    </citation>
    <scope>NUCLEOTIDE SEQUENCE</scope>
    <source>
        <strain evidence="1">Rmic-2018</strain>
        <tissue evidence="1">Larvae</tissue>
    </source>
</reference>
<keyword evidence="2" id="KW-1185">Reference proteome</keyword>
<organism evidence="1 2">
    <name type="scientific">Rhipicephalus microplus</name>
    <name type="common">Cattle tick</name>
    <name type="synonym">Boophilus microplus</name>
    <dbReference type="NCBI Taxonomy" id="6941"/>
    <lineage>
        <taxon>Eukaryota</taxon>
        <taxon>Metazoa</taxon>
        <taxon>Ecdysozoa</taxon>
        <taxon>Arthropoda</taxon>
        <taxon>Chelicerata</taxon>
        <taxon>Arachnida</taxon>
        <taxon>Acari</taxon>
        <taxon>Parasitiformes</taxon>
        <taxon>Ixodida</taxon>
        <taxon>Ixodoidea</taxon>
        <taxon>Ixodidae</taxon>
        <taxon>Rhipicephalinae</taxon>
        <taxon>Rhipicephalus</taxon>
        <taxon>Boophilus</taxon>
    </lineage>
</organism>
<evidence type="ECO:0008006" key="3">
    <source>
        <dbReference type="Google" id="ProtNLM"/>
    </source>
</evidence>
<gene>
    <name evidence="1" type="ORF">HPB51_000859</name>
</gene>
<reference evidence="1" key="1">
    <citation type="journal article" date="2020" name="Cell">
        <title>Large-Scale Comparative Analyses of Tick Genomes Elucidate Their Genetic Diversity and Vector Capacities.</title>
        <authorList>
            <consortium name="Tick Genome and Microbiome Consortium (TIGMIC)"/>
            <person name="Jia N."/>
            <person name="Wang J."/>
            <person name="Shi W."/>
            <person name="Du L."/>
            <person name="Sun Y."/>
            <person name="Zhan W."/>
            <person name="Jiang J.F."/>
            <person name="Wang Q."/>
            <person name="Zhang B."/>
            <person name="Ji P."/>
            <person name="Bell-Sakyi L."/>
            <person name="Cui X.M."/>
            <person name="Yuan T.T."/>
            <person name="Jiang B.G."/>
            <person name="Yang W.F."/>
            <person name="Lam T.T."/>
            <person name="Chang Q.C."/>
            <person name="Ding S.J."/>
            <person name="Wang X.J."/>
            <person name="Zhu J.G."/>
            <person name="Ruan X.D."/>
            <person name="Zhao L."/>
            <person name="Wei J.T."/>
            <person name="Ye R.Z."/>
            <person name="Que T.C."/>
            <person name="Du C.H."/>
            <person name="Zhou Y.H."/>
            <person name="Cheng J.X."/>
            <person name="Dai P.F."/>
            <person name="Guo W.B."/>
            <person name="Han X.H."/>
            <person name="Huang E.J."/>
            <person name="Li L.F."/>
            <person name="Wei W."/>
            <person name="Gao Y.C."/>
            <person name="Liu J.Z."/>
            <person name="Shao H.Z."/>
            <person name="Wang X."/>
            <person name="Wang C.C."/>
            <person name="Yang T.C."/>
            <person name="Huo Q.B."/>
            <person name="Li W."/>
            <person name="Chen H.Y."/>
            <person name="Chen S.E."/>
            <person name="Zhou L.G."/>
            <person name="Ni X.B."/>
            <person name="Tian J.H."/>
            <person name="Sheng Y."/>
            <person name="Liu T."/>
            <person name="Pan Y.S."/>
            <person name="Xia L.Y."/>
            <person name="Li J."/>
            <person name="Zhao F."/>
            <person name="Cao W.C."/>
        </authorList>
    </citation>
    <scope>NUCLEOTIDE SEQUENCE</scope>
    <source>
        <strain evidence="1">Rmic-2018</strain>
    </source>
</reference>
<evidence type="ECO:0000313" key="1">
    <source>
        <dbReference type="EMBL" id="KAH8018248.1"/>
    </source>
</evidence>
<protein>
    <recommendedName>
        <fullName evidence="3">Tick transposon</fullName>
    </recommendedName>
</protein>
<name>A0A9J6D896_RHIMP</name>
<comment type="caution">
    <text evidence="1">The sequence shown here is derived from an EMBL/GenBank/DDBJ whole genome shotgun (WGS) entry which is preliminary data.</text>
</comment>
<dbReference type="AlphaFoldDB" id="A0A9J6D896"/>
<evidence type="ECO:0000313" key="2">
    <source>
        <dbReference type="Proteomes" id="UP000821866"/>
    </source>
</evidence>
<accession>A0A9J6D896</accession>
<proteinExistence type="predicted"/>
<sequence length="185" mass="20187">MILCMDKSSQYEASLISAIHMLARAWGCVKNETIANCFRACGFVANSSGEASCPPVEMRSELDDSIVDAALGDSSFDVVLGDPCFEDYVAVDSTVKTCGALTDSEIVQIVRPHESVHQSDDEDDIESKPQPKAADVAAGLALAQRFFTWENNAKEALGHIYAFQNLLSTARFGKQKQTKMTDYFS</sequence>